<keyword evidence="3" id="KW-1185">Reference proteome</keyword>
<keyword evidence="1" id="KW-1133">Transmembrane helix</keyword>
<name>A0A1N7GDC6_9GAMM</name>
<reference evidence="3" key="1">
    <citation type="submission" date="2017-01" db="EMBL/GenBank/DDBJ databases">
        <authorList>
            <person name="Varghese N."/>
            <person name="Submissions S."/>
        </authorList>
    </citation>
    <scope>NUCLEOTIDE SEQUENCE [LARGE SCALE GENOMIC DNA]</scope>
    <source>
        <strain evidence="3">DSM 21768</strain>
    </source>
</reference>
<dbReference type="EMBL" id="FTNU01000042">
    <property type="protein sequence ID" value="SIS10573.1"/>
    <property type="molecule type" value="Genomic_DNA"/>
</dbReference>
<evidence type="ECO:0000313" key="3">
    <source>
        <dbReference type="Proteomes" id="UP000187495"/>
    </source>
</evidence>
<dbReference type="Proteomes" id="UP000187495">
    <property type="component" value="Unassembled WGS sequence"/>
</dbReference>
<keyword evidence="1" id="KW-0472">Membrane</keyword>
<keyword evidence="1" id="KW-0812">Transmembrane</keyword>
<protein>
    <submittedName>
        <fullName evidence="2">Uncharacterized protein</fullName>
    </submittedName>
</protein>
<sequence>MNGYLYDYISPDFSYPVDNNDHIMILVMAFFIPLYAFVAGLILLDMPLPKRLVFSLIAATIMLLLIMASGELYLLLS</sequence>
<feature type="transmembrane region" description="Helical" evidence="1">
    <location>
        <begin position="56"/>
        <end position="76"/>
    </location>
</feature>
<gene>
    <name evidence="2" type="ORF">SAMN02745664_1422</name>
</gene>
<dbReference type="RefSeq" id="WP_076556277.1">
    <property type="nucleotide sequence ID" value="NZ_FTNU01000042.1"/>
</dbReference>
<organism evidence="2 3">
    <name type="scientific">Moraxella cuniculi DSM 21768</name>
    <dbReference type="NCBI Taxonomy" id="1122245"/>
    <lineage>
        <taxon>Bacteria</taxon>
        <taxon>Pseudomonadati</taxon>
        <taxon>Pseudomonadota</taxon>
        <taxon>Gammaproteobacteria</taxon>
        <taxon>Moraxellales</taxon>
        <taxon>Moraxellaceae</taxon>
        <taxon>Moraxella</taxon>
    </lineage>
</organism>
<dbReference type="AlphaFoldDB" id="A0A1N7GDC6"/>
<evidence type="ECO:0000256" key="1">
    <source>
        <dbReference type="SAM" id="Phobius"/>
    </source>
</evidence>
<proteinExistence type="predicted"/>
<evidence type="ECO:0000313" key="2">
    <source>
        <dbReference type="EMBL" id="SIS10573.1"/>
    </source>
</evidence>
<feature type="transmembrane region" description="Helical" evidence="1">
    <location>
        <begin position="23"/>
        <end position="44"/>
    </location>
</feature>
<accession>A0A1N7GDC6</accession>